<dbReference type="GO" id="GO:0004674">
    <property type="term" value="F:protein serine/threonine kinase activity"/>
    <property type="evidence" value="ECO:0000318"/>
    <property type="project" value="GO_Central"/>
</dbReference>
<dbReference type="eggNOG" id="KOG0588">
    <property type="taxonomic scope" value="Eukaryota"/>
</dbReference>
<dbReference type="GO" id="GO:0005524">
    <property type="term" value="F:ATP binding"/>
    <property type="evidence" value="ECO:0007669"/>
    <property type="project" value="UniProtKB-UniRule"/>
</dbReference>
<organism evidence="9 10">
    <name type="scientific">Trichomonas vaginalis (strain ATCC PRA-98 / G3)</name>
    <dbReference type="NCBI Taxonomy" id="412133"/>
    <lineage>
        <taxon>Eukaryota</taxon>
        <taxon>Metamonada</taxon>
        <taxon>Parabasalia</taxon>
        <taxon>Trichomonadida</taxon>
        <taxon>Trichomonadidae</taxon>
        <taxon>Trichomonas</taxon>
    </lineage>
</organism>
<keyword evidence="2" id="KW-0808">Transferase</keyword>
<feature type="domain" description="Protein kinase" evidence="8">
    <location>
        <begin position="11"/>
        <end position="262"/>
    </location>
</feature>
<accession>A2DBY9</accession>
<dbReference type="PROSITE" id="PS50011">
    <property type="entry name" value="PROTEIN_KINASE_DOM"/>
    <property type="match status" value="1"/>
</dbReference>
<dbReference type="InterPro" id="IPR011009">
    <property type="entry name" value="Kinase-like_dom_sf"/>
</dbReference>
<comment type="similarity">
    <text evidence="7">Belongs to the protein kinase superfamily.</text>
</comment>
<dbReference type="SMART" id="SM00220">
    <property type="entry name" value="S_TKc"/>
    <property type="match status" value="1"/>
</dbReference>
<keyword evidence="1 7" id="KW-0723">Serine/threonine-protein kinase</keyword>
<evidence type="ECO:0000256" key="2">
    <source>
        <dbReference type="ARBA" id="ARBA00022679"/>
    </source>
</evidence>
<dbReference type="InParanoid" id="A2DBY9"/>
<dbReference type="Pfam" id="PF00069">
    <property type="entry name" value="Pkinase"/>
    <property type="match status" value="1"/>
</dbReference>
<evidence type="ECO:0000313" key="9">
    <source>
        <dbReference type="EMBL" id="EAY22030.1"/>
    </source>
</evidence>
<dbReference type="KEGG" id="tva:5467583"/>
<evidence type="ECO:0000256" key="7">
    <source>
        <dbReference type="RuleBase" id="RU000304"/>
    </source>
</evidence>
<dbReference type="InterPro" id="IPR008271">
    <property type="entry name" value="Ser/Thr_kinase_AS"/>
</dbReference>
<evidence type="ECO:0000259" key="8">
    <source>
        <dbReference type="PROSITE" id="PS50011"/>
    </source>
</evidence>
<dbReference type="AlphaFoldDB" id="A2DBY9"/>
<keyword evidence="3 6" id="KW-0547">Nucleotide-binding</keyword>
<dbReference type="VEuPathDB" id="TrichDB:TVAGG3_0264180"/>
<dbReference type="PANTHER" id="PTHR24346:SF92">
    <property type="entry name" value="SNF1-RELATED PROTEIN KINASE 2.6"/>
    <property type="match status" value="1"/>
</dbReference>
<feature type="binding site" evidence="6">
    <location>
        <position position="44"/>
    </location>
    <ligand>
        <name>ATP</name>
        <dbReference type="ChEBI" id="CHEBI:30616"/>
    </ligand>
</feature>
<dbReference type="SUPFAM" id="SSF56112">
    <property type="entry name" value="Protein kinase-like (PK-like)"/>
    <property type="match status" value="1"/>
</dbReference>
<dbReference type="GO" id="GO:0051726">
    <property type="term" value="P:regulation of cell cycle"/>
    <property type="evidence" value="ECO:0000318"/>
    <property type="project" value="GO_Central"/>
</dbReference>
<evidence type="ECO:0000313" key="10">
    <source>
        <dbReference type="Proteomes" id="UP000001542"/>
    </source>
</evidence>
<dbReference type="PROSITE" id="PS00107">
    <property type="entry name" value="PROTEIN_KINASE_ATP"/>
    <property type="match status" value="1"/>
</dbReference>
<keyword evidence="4 9" id="KW-0418">Kinase</keyword>
<keyword evidence="10" id="KW-1185">Reference proteome</keyword>
<dbReference type="FunFam" id="1.10.510.10:FF:000777">
    <property type="entry name" value="CAMK family protein kinase"/>
    <property type="match status" value="1"/>
</dbReference>
<sequence length="488" mass="55464">MSETRPEIGDYYVVKSIGSGSYGKVKLAEHKETGQKVAIKIVKKSLFMSAPEMQEKIQREISIMRLLDHPHLLKLVDVYESVRHLYIILEYAAHGELFDFLVERGSFSVEMATYLFRQLIYGLEFLHIHQICHRDIKPENILLDAHDNVKIADFGFARWMPENTAYTACGSPHYTAPEVIIGLPYDGRAADIWSCGVVFYTLMCGRLPFDEPTVRKLLARVRSGKYQMPDFPMDIKDLITKMLTVDPSKRITLPEIKNHPAFRIGLSPLYRCPSPQPIPQQLPPLDIAKIPPESMLVLHQLGFTDEELERDLTCEDHTVAKEFCYMLDRLVSFDSIQWPEKVEYVPDSMPLMMPAERTISASSSTDSLTEKPPTLPSLSSCYSAIEHSMLSLDIPTMPSIIKHSVETQAPQETVANAIQQFLDQERYAFIFPDDLTFFVRGNSLDFVIRLRIVDVGILSVEVVLVAGNIDLFDQFFEKLSGVIESIII</sequence>
<evidence type="ECO:0000256" key="4">
    <source>
        <dbReference type="ARBA" id="ARBA00022777"/>
    </source>
</evidence>
<dbReference type="FunCoup" id="A2DBY9">
    <property type="interactions" value="744"/>
</dbReference>
<proteinExistence type="inferred from homology"/>
<gene>
    <name evidence="9" type="ORF">TVAG_456650</name>
</gene>
<dbReference type="EMBL" id="DS113186">
    <property type="protein sequence ID" value="EAY22030.1"/>
    <property type="molecule type" value="Genomic_DNA"/>
</dbReference>
<protein>
    <submittedName>
        <fullName evidence="9">CAMK family protein kinase</fullName>
    </submittedName>
</protein>
<dbReference type="FunFam" id="3.30.200.20:FF:000003">
    <property type="entry name" value="Non-specific serine/threonine protein kinase"/>
    <property type="match status" value="1"/>
</dbReference>
<evidence type="ECO:0000256" key="1">
    <source>
        <dbReference type="ARBA" id="ARBA00022527"/>
    </source>
</evidence>
<reference evidence="9" key="2">
    <citation type="journal article" date="2007" name="Science">
        <title>Draft genome sequence of the sexually transmitted pathogen Trichomonas vaginalis.</title>
        <authorList>
            <person name="Carlton J.M."/>
            <person name="Hirt R.P."/>
            <person name="Silva J.C."/>
            <person name="Delcher A.L."/>
            <person name="Schatz M."/>
            <person name="Zhao Q."/>
            <person name="Wortman J.R."/>
            <person name="Bidwell S.L."/>
            <person name="Alsmark U.C.M."/>
            <person name="Besteiro S."/>
            <person name="Sicheritz-Ponten T."/>
            <person name="Noel C.J."/>
            <person name="Dacks J.B."/>
            <person name="Foster P.G."/>
            <person name="Simillion C."/>
            <person name="Van de Peer Y."/>
            <person name="Miranda-Saavedra D."/>
            <person name="Barton G.J."/>
            <person name="Westrop G.D."/>
            <person name="Mueller S."/>
            <person name="Dessi D."/>
            <person name="Fiori P.L."/>
            <person name="Ren Q."/>
            <person name="Paulsen I."/>
            <person name="Zhang H."/>
            <person name="Bastida-Corcuera F.D."/>
            <person name="Simoes-Barbosa A."/>
            <person name="Brown M.T."/>
            <person name="Hayes R.D."/>
            <person name="Mukherjee M."/>
            <person name="Okumura C.Y."/>
            <person name="Schneider R."/>
            <person name="Smith A.J."/>
            <person name="Vanacova S."/>
            <person name="Villalvazo M."/>
            <person name="Haas B.J."/>
            <person name="Pertea M."/>
            <person name="Feldblyum T.V."/>
            <person name="Utterback T.R."/>
            <person name="Shu C.L."/>
            <person name="Osoegawa K."/>
            <person name="de Jong P.J."/>
            <person name="Hrdy I."/>
            <person name="Horvathova L."/>
            <person name="Zubacova Z."/>
            <person name="Dolezal P."/>
            <person name="Malik S.B."/>
            <person name="Logsdon J.M. Jr."/>
            <person name="Henze K."/>
            <person name="Gupta A."/>
            <person name="Wang C.C."/>
            <person name="Dunne R.L."/>
            <person name="Upcroft J.A."/>
            <person name="Upcroft P."/>
            <person name="White O."/>
            <person name="Salzberg S.L."/>
            <person name="Tang P."/>
            <person name="Chiu C.-H."/>
            <person name="Lee Y.-S."/>
            <person name="Embley T.M."/>
            <person name="Coombs G.H."/>
            <person name="Mottram J.C."/>
            <person name="Tachezy J."/>
            <person name="Fraser-Liggett C.M."/>
            <person name="Johnson P.J."/>
        </authorList>
    </citation>
    <scope>NUCLEOTIDE SEQUENCE [LARGE SCALE GENOMIC DNA]</scope>
    <source>
        <strain evidence="9">G3</strain>
    </source>
</reference>
<dbReference type="STRING" id="5722.A2DBY9"/>
<evidence type="ECO:0000256" key="5">
    <source>
        <dbReference type="ARBA" id="ARBA00022840"/>
    </source>
</evidence>
<dbReference type="RefSeq" id="XP_001583016.1">
    <property type="nucleotide sequence ID" value="XM_001582966.1"/>
</dbReference>
<dbReference type="PANTHER" id="PTHR24346">
    <property type="entry name" value="MAP/MICROTUBULE AFFINITY-REGULATING KINASE"/>
    <property type="match status" value="1"/>
</dbReference>
<dbReference type="OrthoDB" id="504170at2759"/>
<dbReference type="PROSITE" id="PS00108">
    <property type="entry name" value="PROTEIN_KINASE_ST"/>
    <property type="match status" value="1"/>
</dbReference>
<keyword evidence="5 6" id="KW-0067">ATP-binding</keyword>
<name>A2DBY9_TRIV3</name>
<dbReference type="Gene3D" id="1.10.510.10">
    <property type="entry name" value="Transferase(Phosphotransferase) domain 1"/>
    <property type="match status" value="1"/>
</dbReference>
<evidence type="ECO:0000256" key="3">
    <source>
        <dbReference type="ARBA" id="ARBA00022741"/>
    </source>
</evidence>
<reference evidence="9" key="1">
    <citation type="submission" date="2006-10" db="EMBL/GenBank/DDBJ databases">
        <authorList>
            <person name="Amadeo P."/>
            <person name="Zhao Q."/>
            <person name="Wortman J."/>
            <person name="Fraser-Liggett C."/>
            <person name="Carlton J."/>
        </authorList>
    </citation>
    <scope>NUCLEOTIDE SEQUENCE</scope>
    <source>
        <strain evidence="9">G3</strain>
    </source>
</reference>
<evidence type="ECO:0000256" key="6">
    <source>
        <dbReference type="PROSITE-ProRule" id="PRU10141"/>
    </source>
</evidence>
<dbReference type="Proteomes" id="UP000001542">
    <property type="component" value="Unassembled WGS sequence"/>
</dbReference>
<dbReference type="SMR" id="A2DBY9"/>
<dbReference type="VEuPathDB" id="TrichDB:TVAG_456650"/>
<dbReference type="InterPro" id="IPR017441">
    <property type="entry name" value="Protein_kinase_ATP_BS"/>
</dbReference>
<dbReference type="InterPro" id="IPR000719">
    <property type="entry name" value="Prot_kinase_dom"/>
</dbReference>